<keyword evidence="1" id="KW-1133">Transmembrane helix</keyword>
<reference evidence="2 3" key="1">
    <citation type="submission" date="2019-01" db="EMBL/GenBank/DDBJ databases">
        <title>Draft genome sequence of Psathyrella aberdarensis IHI B618.</title>
        <authorList>
            <person name="Buettner E."/>
            <person name="Kellner H."/>
        </authorList>
    </citation>
    <scope>NUCLEOTIDE SEQUENCE [LARGE SCALE GENOMIC DNA]</scope>
    <source>
        <strain evidence="2 3">IHI B618</strain>
    </source>
</reference>
<dbReference type="AlphaFoldDB" id="A0A4Q2DFN4"/>
<keyword evidence="1" id="KW-0812">Transmembrane</keyword>
<keyword evidence="1" id="KW-0472">Membrane</keyword>
<protein>
    <submittedName>
        <fullName evidence="2">Uncharacterized protein</fullName>
    </submittedName>
</protein>
<accession>A0A4Q2DFN4</accession>
<evidence type="ECO:0000313" key="2">
    <source>
        <dbReference type="EMBL" id="RXW18627.1"/>
    </source>
</evidence>
<dbReference type="OrthoDB" id="3753443at2759"/>
<proteinExistence type="predicted"/>
<feature type="transmembrane region" description="Helical" evidence="1">
    <location>
        <begin position="83"/>
        <end position="101"/>
    </location>
</feature>
<feature type="transmembrane region" description="Helical" evidence="1">
    <location>
        <begin position="53"/>
        <end position="71"/>
    </location>
</feature>
<comment type="caution">
    <text evidence="2">The sequence shown here is derived from an EMBL/GenBank/DDBJ whole genome shotgun (WGS) entry which is preliminary data.</text>
</comment>
<dbReference type="EMBL" id="SDEE01000252">
    <property type="protein sequence ID" value="RXW18627.1"/>
    <property type="molecule type" value="Genomic_DNA"/>
</dbReference>
<organism evidence="2 3">
    <name type="scientific">Candolleomyces aberdarensis</name>
    <dbReference type="NCBI Taxonomy" id="2316362"/>
    <lineage>
        <taxon>Eukaryota</taxon>
        <taxon>Fungi</taxon>
        <taxon>Dikarya</taxon>
        <taxon>Basidiomycota</taxon>
        <taxon>Agaricomycotina</taxon>
        <taxon>Agaricomycetes</taxon>
        <taxon>Agaricomycetidae</taxon>
        <taxon>Agaricales</taxon>
        <taxon>Agaricineae</taxon>
        <taxon>Psathyrellaceae</taxon>
        <taxon>Candolleomyces</taxon>
    </lineage>
</organism>
<evidence type="ECO:0000256" key="1">
    <source>
        <dbReference type="SAM" id="Phobius"/>
    </source>
</evidence>
<keyword evidence="3" id="KW-1185">Reference proteome</keyword>
<evidence type="ECO:0000313" key="3">
    <source>
        <dbReference type="Proteomes" id="UP000290288"/>
    </source>
</evidence>
<feature type="transmembrane region" description="Helical" evidence="1">
    <location>
        <begin position="107"/>
        <end position="129"/>
    </location>
</feature>
<sequence length="141" mass="14617">MADTLMKLKGAGDIIVAAILAANPSLVYESVVARALHRWTGLHLSSAAAAPGFNHAIACMVAAVGIGSVVASYQGPAARQPIIVMNGVWALLAGLTCATPREWQLGSATMLMTFLNGSIYTITMIFLSSSKKKGSKGKKGN</sequence>
<name>A0A4Q2DFN4_9AGAR</name>
<dbReference type="Proteomes" id="UP000290288">
    <property type="component" value="Unassembled WGS sequence"/>
</dbReference>
<gene>
    <name evidence="2" type="ORF">EST38_g7227</name>
</gene>